<feature type="signal peptide" evidence="2">
    <location>
        <begin position="1"/>
        <end position="17"/>
    </location>
</feature>
<feature type="region of interest" description="Disordered" evidence="1">
    <location>
        <begin position="446"/>
        <end position="890"/>
    </location>
</feature>
<keyword evidence="2" id="KW-0732">Signal</keyword>
<dbReference type="PROSITE" id="PS50231">
    <property type="entry name" value="RICIN_B_LECTIN"/>
    <property type="match status" value="1"/>
</dbReference>
<dbReference type="InterPro" id="IPR035992">
    <property type="entry name" value="Ricin_B-like_lectins"/>
</dbReference>
<dbReference type="Pfam" id="PF17963">
    <property type="entry name" value="Big_9"/>
    <property type="match status" value="2"/>
</dbReference>
<feature type="compositionally biased region" description="Polar residues" evidence="1">
    <location>
        <begin position="493"/>
        <end position="543"/>
    </location>
</feature>
<feature type="compositionally biased region" description="Low complexity" evidence="1">
    <location>
        <begin position="703"/>
        <end position="719"/>
    </location>
</feature>
<gene>
    <name evidence="3" type="ORF">Cvel_5913</name>
</gene>
<feature type="compositionally biased region" description="Polar residues" evidence="1">
    <location>
        <begin position="611"/>
        <end position="622"/>
    </location>
</feature>
<evidence type="ECO:0000256" key="2">
    <source>
        <dbReference type="SAM" id="SignalP"/>
    </source>
</evidence>
<dbReference type="VEuPathDB" id="CryptoDB:Cvel_5913"/>
<protein>
    <submittedName>
        <fullName evidence="3">Uncharacterized protein</fullName>
    </submittedName>
</protein>
<feature type="chain" id="PRO_5005191723" evidence="2">
    <location>
        <begin position="18"/>
        <end position="1248"/>
    </location>
</feature>
<feature type="compositionally biased region" description="Low complexity" evidence="1">
    <location>
        <begin position="593"/>
        <end position="605"/>
    </location>
</feature>
<name>A0A0G4H977_9ALVE</name>
<feature type="compositionally biased region" description="Polar residues" evidence="1">
    <location>
        <begin position="843"/>
        <end position="885"/>
    </location>
</feature>
<dbReference type="EMBL" id="CDMZ01002017">
    <property type="protein sequence ID" value="CEM40336.1"/>
    <property type="molecule type" value="Genomic_DNA"/>
</dbReference>
<feature type="compositionally biased region" description="Low complexity" evidence="1">
    <location>
        <begin position="793"/>
        <end position="842"/>
    </location>
</feature>
<feature type="compositionally biased region" description="Polar residues" evidence="1">
    <location>
        <begin position="731"/>
        <end position="745"/>
    </location>
</feature>
<evidence type="ECO:0000313" key="3">
    <source>
        <dbReference type="EMBL" id="CEM40336.1"/>
    </source>
</evidence>
<feature type="compositionally biased region" description="Polar residues" evidence="1">
    <location>
        <begin position="551"/>
        <end position="578"/>
    </location>
</feature>
<dbReference type="PhylomeDB" id="A0A0G4H977"/>
<dbReference type="AlphaFoldDB" id="A0A0G4H977"/>
<feature type="compositionally biased region" description="Polar residues" evidence="1">
    <location>
        <begin position="629"/>
        <end position="663"/>
    </location>
</feature>
<organism evidence="3">
    <name type="scientific">Chromera velia CCMP2878</name>
    <dbReference type="NCBI Taxonomy" id="1169474"/>
    <lineage>
        <taxon>Eukaryota</taxon>
        <taxon>Sar</taxon>
        <taxon>Alveolata</taxon>
        <taxon>Colpodellida</taxon>
        <taxon>Chromeraceae</taxon>
        <taxon>Chromera</taxon>
    </lineage>
</organism>
<sequence>MKRILGLGALLAASASADLPTKEEAEAFFQLATADGTSCSFVITDDTTNTANSLQAVDPPAGVPTAATPDPITEDFEWIFTPAEGGLVNIVSKGSATCLTGDAALTPQVTADECDNSEEQEWNVTLSADGTPPVYQITSPFNSDQVLTQGTPTVLVADGAQLWARNNGTCTPIPGKFPWIPKLSGVTHYKSWDHVPLPPDNFICDPYKRGCPLYWPSTYYDESGSNVPVSSWNDHYGTHSISPYEASPKKLLLGVEAIPAALVNDPAFPEPGDKAQQLMDSPYYFLKKSVFFKRVFFQKYETISGHSFKFSSGFGPTDFNAVHDVLPFAVALNEPNDTSVHPYYKMKSTALEMLAESVYFQIEQDEKFGLPKGQMYPVDYFVKLEKTGYHVAAFVPVFHYELVNTKWITVLDVEFVGKPKDPQFAKLVVECGGKFKSPAPPAVSASAFVGGNDGTSSNTGDDGSDSGSSATSNPVVGENTNDITTGRVDSETGDQQQQNDIGPLTTTSETGDSNASSSTGPVDTGASVQNGPNTVDTGGSTADGTVESDVGNDSANENGNGASSTGTNENAVDTSSDNGFEAGVDSGSNAGSNVNVTDTNTNAVDGDVDSSIGSENGVSGENDNAVGLTDNSATENSAGNKNSADQSNSGSVEASNEATTDSGSDLDADLGNDSSNTNGAEGSVDGENENTVDAGSQTDLDTDVSSGSSSGSDVDVQDTNDITLNPDVKTGSESINDVSGSNENDMNLEDSSDRSTEISSETSSDQSNEGSVDSKNDVITDADINGSVDGSQDQETNVDTTDVNTNTGVNTQGQSSENESNSESSSGSASKSNNNVESNSESYTGDSTSNAAGGNSTSQAISNSGGNVQNFSPTIKINIDSSNSGVDPHKKDPHLTCDKLSQALVDDFFAVHEDTTLVANALINDPVGWEVIVSATSPTTAEGGTVFFLSSDGTFEYSPAKNFVGTDFFFYTAKKKIHDSKGDFVICKATAKVTIKVIGKDDGPQAKDLSFTLKIECKSKTIPSLQGMAEAWDIDTSAEHVTFPLVSRPSEGVLEWSEQTGQFTYTPPAGKTSSFDVSWQYTARDKASESAPATITVRVEVVGDCKAVGNTLRSFGKPPTVAAGPSVSSSSEPQVGAASGSGGVFDFFGGGGDLFKLDGLTFGSTPSLVSPASPSLEGFDFGKMKLPAMDMGGMGGMGAVPVGGAPAMAGAGTVPQTELPGFEPVPVAPVPTVAPLPGIDFDLLNFGG</sequence>
<proteinExistence type="predicted"/>
<accession>A0A0G4H977</accession>
<feature type="compositionally biased region" description="Polar residues" evidence="1">
    <location>
        <begin position="757"/>
        <end position="771"/>
    </location>
</feature>
<dbReference type="CDD" id="cd00161">
    <property type="entry name" value="beta-trefoil_Ricin-like"/>
    <property type="match status" value="1"/>
</dbReference>
<feature type="compositionally biased region" description="Low complexity" evidence="1">
    <location>
        <begin position="446"/>
        <end position="473"/>
    </location>
</feature>
<reference evidence="3" key="1">
    <citation type="submission" date="2014-11" db="EMBL/GenBank/DDBJ databases">
        <authorList>
            <person name="Otto D Thomas"/>
            <person name="Naeem Raeece"/>
        </authorList>
    </citation>
    <scope>NUCLEOTIDE SEQUENCE</scope>
</reference>
<dbReference type="SUPFAM" id="SSF50370">
    <property type="entry name" value="Ricin B-like lectins"/>
    <property type="match status" value="1"/>
</dbReference>
<evidence type="ECO:0000256" key="1">
    <source>
        <dbReference type="SAM" id="MobiDB-lite"/>
    </source>
</evidence>